<evidence type="ECO:0000256" key="7">
    <source>
        <dbReference type="ARBA" id="ARBA00023136"/>
    </source>
</evidence>
<dbReference type="Gene3D" id="1.20.1070.10">
    <property type="entry name" value="Rhodopsin 7-helix transmembrane proteins"/>
    <property type="match status" value="1"/>
</dbReference>
<dbReference type="InterPro" id="IPR036445">
    <property type="entry name" value="GPCR_2_extracell_dom_sf"/>
</dbReference>
<protein>
    <submittedName>
        <fullName evidence="13">Corticotropin-releasing factor receptor 1</fullName>
    </submittedName>
</protein>
<evidence type="ECO:0000256" key="1">
    <source>
        <dbReference type="ARBA" id="ARBA00004651"/>
    </source>
</evidence>
<keyword evidence="4 10" id="KW-0812">Transmembrane</keyword>
<dbReference type="InterPro" id="IPR050332">
    <property type="entry name" value="GPCR_2"/>
</dbReference>
<dbReference type="PRINTS" id="PR00249">
    <property type="entry name" value="GPCRSECRETIN"/>
</dbReference>
<evidence type="ECO:0000256" key="3">
    <source>
        <dbReference type="ARBA" id="ARBA00022475"/>
    </source>
</evidence>
<evidence type="ECO:0000313" key="14">
    <source>
        <dbReference type="Proteomes" id="UP001163046"/>
    </source>
</evidence>
<evidence type="ECO:0000256" key="2">
    <source>
        <dbReference type="ARBA" id="ARBA00005314"/>
    </source>
</evidence>
<dbReference type="Pfam" id="PF02793">
    <property type="entry name" value="HRM"/>
    <property type="match status" value="1"/>
</dbReference>
<name>A0A9X0A2H7_9CNID</name>
<feature type="domain" description="G-protein coupled receptors family 2 profile 1" evidence="11">
    <location>
        <begin position="41"/>
        <end position="114"/>
    </location>
</feature>
<sequence length="484" mass="55233">MGSSELRWSRYRSILLSLAVFFLNPIMGNDFKEIYRLERINCHKNPQNYLENGTSLIKCNVSFAGACWPETPAGSTFIQPCPTLFFSSGGFIHRRCNTSGNWERMNITQCRRLQVSQVFKKGEQLSCELKNTACPPSNSDAIVELKQQYLNEGYVFIAFSWVSVSIMLPSLLILMVCNKDTDQKDRFSLHKNLLVAFLMRTLTYVIDYYGGLTMSDSLQRVCTGVWVFNRYFATAEVTWMTNEAIFLLRLLVRAFDNDSYYWHYFCFGWGLPAVLTFIIYIPASLVIYGASDPRCWSVHGQEPVMMYLYGPMTLMLVINLVIMFFALYTLVRKMKGTSTPELQIARKATKGALILIPQMGVIYLVIFYTPRGNKAFDYFVRVAFPLQGALAALVFVAWNSDVRQAVKQRWQQWCYQNNLTKKSSRSSQSSRSSTEEQAPGRLTKRITFHDCLITKCTASEKTFSRSGSVTGTTTLNTGKFISMS</sequence>
<dbReference type="GO" id="GO:0007188">
    <property type="term" value="P:adenylate cyclase-modulating G protein-coupled receptor signaling pathway"/>
    <property type="evidence" value="ECO:0007669"/>
    <property type="project" value="TreeGrafter"/>
</dbReference>
<keyword evidence="8 13" id="KW-0675">Receptor</keyword>
<accession>A0A9X0A2H7</accession>
<evidence type="ECO:0000259" key="12">
    <source>
        <dbReference type="PROSITE" id="PS50261"/>
    </source>
</evidence>
<proteinExistence type="inferred from homology"/>
<evidence type="ECO:0000313" key="13">
    <source>
        <dbReference type="EMBL" id="KAJ7391748.1"/>
    </source>
</evidence>
<dbReference type="AlphaFoldDB" id="A0A9X0A2H7"/>
<reference evidence="13" key="1">
    <citation type="submission" date="2023-01" db="EMBL/GenBank/DDBJ databases">
        <title>Genome assembly of the deep-sea coral Lophelia pertusa.</title>
        <authorList>
            <person name="Herrera S."/>
            <person name="Cordes E."/>
        </authorList>
    </citation>
    <scope>NUCLEOTIDE SEQUENCE</scope>
    <source>
        <strain evidence="13">USNM1676648</strain>
        <tissue evidence="13">Polyp</tissue>
    </source>
</reference>
<feature type="transmembrane region" description="Helical" evidence="10">
    <location>
        <begin position="189"/>
        <end position="211"/>
    </location>
</feature>
<dbReference type="OrthoDB" id="6022368at2759"/>
<dbReference type="SUPFAM" id="SSF81321">
    <property type="entry name" value="Family A G protein-coupled receptor-like"/>
    <property type="match status" value="1"/>
</dbReference>
<dbReference type="Gene3D" id="4.10.1240.10">
    <property type="entry name" value="GPCR, family 2, extracellular hormone receptor domain"/>
    <property type="match status" value="1"/>
</dbReference>
<dbReference type="GO" id="GO:0008528">
    <property type="term" value="F:G protein-coupled peptide receptor activity"/>
    <property type="evidence" value="ECO:0007669"/>
    <property type="project" value="TreeGrafter"/>
</dbReference>
<keyword evidence="6" id="KW-0297">G-protein coupled receptor</keyword>
<comment type="subcellular location">
    <subcellularLocation>
        <location evidence="1">Cell membrane</location>
        <topology evidence="1">Multi-pass membrane protein</topology>
    </subcellularLocation>
</comment>
<dbReference type="InterPro" id="IPR001879">
    <property type="entry name" value="GPCR_2_extracellular_dom"/>
</dbReference>
<dbReference type="PANTHER" id="PTHR45620:SF42">
    <property type="entry name" value="G-PROTEIN COUPLED RECEPTOR SEB-2"/>
    <property type="match status" value="1"/>
</dbReference>
<organism evidence="13 14">
    <name type="scientific">Desmophyllum pertusum</name>
    <dbReference type="NCBI Taxonomy" id="174260"/>
    <lineage>
        <taxon>Eukaryota</taxon>
        <taxon>Metazoa</taxon>
        <taxon>Cnidaria</taxon>
        <taxon>Anthozoa</taxon>
        <taxon>Hexacorallia</taxon>
        <taxon>Scleractinia</taxon>
        <taxon>Caryophylliina</taxon>
        <taxon>Caryophylliidae</taxon>
        <taxon>Desmophyllum</taxon>
    </lineage>
</organism>
<feature type="transmembrane region" description="Helical" evidence="10">
    <location>
        <begin position="264"/>
        <end position="288"/>
    </location>
</feature>
<evidence type="ECO:0000256" key="8">
    <source>
        <dbReference type="ARBA" id="ARBA00023170"/>
    </source>
</evidence>
<dbReference type="SUPFAM" id="SSF111418">
    <property type="entry name" value="Hormone receptor domain"/>
    <property type="match status" value="1"/>
</dbReference>
<dbReference type="PROSITE" id="PS50261">
    <property type="entry name" value="G_PROTEIN_RECEP_F2_4"/>
    <property type="match status" value="1"/>
</dbReference>
<evidence type="ECO:0000256" key="4">
    <source>
        <dbReference type="ARBA" id="ARBA00022692"/>
    </source>
</evidence>
<evidence type="ECO:0000256" key="10">
    <source>
        <dbReference type="SAM" id="Phobius"/>
    </source>
</evidence>
<dbReference type="Pfam" id="PF00002">
    <property type="entry name" value="7tm_2"/>
    <property type="match status" value="1"/>
</dbReference>
<comment type="similarity">
    <text evidence="2">Belongs to the G-protein coupled receptor 2 family.</text>
</comment>
<dbReference type="InterPro" id="IPR000832">
    <property type="entry name" value="GPCR_2_secretin-like"/>
</dbReference>
<evidence type="ECO:0000259" key="11">
    <source>
        <dbReference type="PROSITE" id="PS50227"/>
    </source>
</evidence>
<feature type="transmembrane region" description="Helical" evidence="10">
    <location>
        <begin position="308"/>
        <end position="331"/>
    </location>
</feature>
<dbReference type="EMBL" id="MU825404">
    <property type="protein sequence ID" value="KAJ7391748.1"/>
    <property type="molecule type" value="Genomic_DNA"/>
</dbReference>
<keyword evidence="3" id="KW-1003">Cell membrane</keyword>
<feature type="transmembrane region" description="Helical" evidence="10">
    <location>
        <begin position="382"/>
        <end position="400"/>
    </location>
</feature>
<feature type="transmembrane region" description="Helical" evidence="10">
    <location>
        <begin position="154"/>
        <end position="177"/>
    </location>
</feature>
<keyword evidence="7 10" id="KW-0472">Membrane</keyword>
<evidence type="ECO:0000256" key="9">
    <source>
        <dbReference type="ARBA" id="ARBA00023224"/>
    </source>
</evidence>
<keyword evidence="14" id="KW-1185">Reference proteome</keyword>
<dbReference type="SMART" id="SM00008">
    <property type="entry name" value="HormR"/>
    <property type="match status" value="1"/>
</dbReference>
<dbReference type="PANTHER" id="PTHR45620">
    <property type="entry name" value="PDF RECEPTOR-LIKE PROTEIN-RELATED"/>
    <property type="match status" value="1"/>
</dbReference>
<keyword evidence="5 10" id="KW-1133">Transmembrane helix</keyword>
<evidence type="ECO:0000256" key="5">
    <source>
        <dbReference type="ARBA" id="ARBA00022989"/>
    </source>
</evidence>
<dbReference type="InterPro" id="IPR017981">
    <property type="entry name" value="GPCR_2-like_7TM"/>
</dbReference>
<gene>
    <name evidence="13" type="primary">CRHR1</name>
    <name evidence="13" type="ORF">OS493_016034</name>
</gene>
<dbReference type="PROSITE" id="PS50227">
    <property type="entry name" value="G_PROTEIN_RECEP_F2_3"/>
    <property type="match status" value="1"/>
</dbReference>
<comment type="caution">
    <text evidence="13">The sequence shown here is derived from an EMBL/GenBank/DDBJ whole genome shotgun (WGS) entry which is preliminary data.</text>
</comment>
<dbReference type="GO" id="GO:0005886">
    <property type="term" value="C:plasma membrane"/>
    <property type="evidence" value="ECO:0007669"/>
    <property type="project" value="UniProtKB-SubCell"/>
</dbReference>
<feature type="transmembrane region" description="Helical" evidence="10">
    <location>
        <begin position="352"/>
        <end position="370"/>
    </location>
</feature>
<dbReference type="GO" id="GO:0007166">
    <property type="term" value="P:cell surface receptor signaling pathway"/>
    <property type="evidence" value="ECO:0007669"/>
    <property type="project" value="InterPro"/>
</dbReference>
<evidence type="ECO:0000256" key="6">
    <source>
        <dbReference type="ARBA" id="ARBA00023040"/>
    </source>
</evidence>
<feature type="domain" description="G-protein coupled receptors family 2 profile 2" evidence="12">
    <location>
        <begin position="152"/>
        <end position="399"/>
    </location>
</feature>
<dbReference type="Proteomes" id="UP001163046">
    <property type="component" value="Unassembled WGS sequence"/>
</dbReference>
<keyword evidence="9" id="KW-0807">Transducer</keyword>
<feature type="transmembrane region" description="Helical" evidence="10">
    <location>
        <begin position="231"/>
        <end position="252"/>
    </location>
</feature>